<dbReference type="OrthoDB" id="1749346at2759"/>
<dbReference type="Proteomes" id="UP000701853">
    <property type="component" value="Chromosome 10"/>
</dbReference>
<reference evidence="3 4" key="1">
    <citation type="journal article" date="2021" name="bioRxiv">
        <title>The Gossypium anomalum genome as a resource for cotton improvement and evolutionary analysis of hybrid incompatibility.</title>
        <authorList>
            <person name="Grover C.E."/>
            <person name="Yuan D."/>
            <person name="Arick M.A."/>
            <person name="Miller E.R."/>
            <person name="Hu G."/>
            <person name="Peterson D.G."/>
            <person name="Wendel J.F."/>
            <person name="Udall J.A."/>
        </authorList>
    </citation>
    <scope>NUCLEOTIDE SEQUENCE [LARGE SCALE GENOMIC DNA]</scope>
    <source>
        <strain evidence="3">JFW-Udall</strain>
        <tissue evidence="3">Leaf</tissue>
    </source>
</reference>
<keyword evidence="4" id="KW-1185">Reference proteome</keyword>
<sequence>MADQAEADQNGPEMDIDDEPTRGTRPLDEIYERAHMAEVEPNYFEEGEVQQGWKQAMVDEINMIEKNQTWDLVERPANRKIIGVKWVYRAKHNADGSLNKLKVRLVVKGFSQKNGLDYLETFALVARLDTIRLLVTLTAQMKWKIHQLDVKSAFLNGFLEEEIYVEQPQGFKVADKEEMVYKLKKALSSLK</sequence>
<name>A0A8J6CMH1_9ROSI</name>
<dbReference type="SUPFAM" id="SSF56672">
    <property type="entry name" value="DNA/RNA polymerases"/>
    <property type="match status" value="1"/>
</dbReference>
<feature type="domain" description="Reverse transcriptase Ty1/copia-type" evidence="2">
    <location>
        <begin position="67"/>
        <end position="191"/>
    </location>
</feature>
<gene>
    <name evidence="3" type="ORF">CXB51_025085</name>
</gene>
<proteinExistence type="predicted"/>
<organism evidence="3 4">
    <name type="scientific">Gossypium anomalum</name>
    <dbReference type="NCBI Taxonomy" id="47600"/>
    <lineage>
        <taxon>Eukaryota</taxon>
        <taxon>Viridiplantae</taxon>
        <taxon>Streptophyta</taxon>
        <taxon>Embryophyta</taxon>
        <taxon>Tracheophyta</taxon>
        <taxon>Spermatophyta</taxon>
        <taxon>Magnoliopsida</taxon>
        <taxon>eudicotyledons</taxon>
        <taxon>Gunneridae</taxon>
        <taxon>Pentapetalae</taxon>
        <taxon>rosids</taxon>
        <taxon>malvids</taxon>
        <taxon>Malvales</taxon>
        <taxon>Malvaceae</taxon>
        <taxon>Malvoideae</taxon>
        <taxon>Gossypium</taxon>
    </lineage>
</organism>
<dbReference type="EMBL" id="JAHUZN010000010">
    <property type="protein sequence ID" value="KAG8480412.1"/>
    <property type="molecule type" value="Genomic_DNA"/>
</dbReference>
<evidence type="ECO:0000313" key="3">
    <source>
        <dbReference type="EMBL" id="KAG8480412.1"/>
    </source>
</evidence>
<accession>A0A8J6CMH1</accession>
<feature type="region of interest" description="Disordered" evidence="1">
    <location>
        <begin position="1"/>
        <end position="25"/>
    </location>
</feature>
<dbReference type="InterPro" id="IPR013103">
    <property type="entry name" value="RVT_2"/>
</dbReference>
<dbReference type="Pfam" id="PF07727">
    <property type="entry name" value="RVT_2"/>
    <property type="match status" value="1"/>
</dbReference>
<dbReference type="InterPro" id="IPR043502">
    <property type="entry name" value="DNA/RNA_pol_sf"/>
</dbReference>
<evidence type="ECO:0000259" key="2">
    <source>
        <dbReference type="Pfam" id="PF07727"/>
    </source>
</evidence>
<evidence type="ECO:0000256" key="1">
    <source>
        <dbReference type="SAM" id="MobiDB-lite"/>
    </source>
</evidence>
<evidence type="ECO:0000313" key="4">
    <source>
        <dbReference type="Proteomes" id="UP000701853"/>
    </source>
</evidence>
<comment type="caution">
    <text evidence="3">The sequence shown here is derived from an EMBL/GenBank/DDBJ whole genome shotgun (WGS) entry which is preliminary data.</text>
</comment>
<protein>
    <recommendedName>
        <fullName evidence="2">Reverse transcriptase Ty1/copia-type domain-containing protein</fullName>
    </recommendedName>
</protein>
<dbReference type="AlphaFoldDB" id="A0A8J6CMH1"/>